<keyword evidence="2" id="KW-1185">Reference proteome</keyword>
<evidence type="ECO:0000313" key="2">
    <source>
        <dbReference type="Proteomes" id="UP000248749"/>
    </source>
</evidence>
<dbReference type="EMBL" id="POUB01000052">
    <property type="protein sequence ID" value="PZF99889.1"/>
    <property type="molecule type" value="Genomic_DNA"/>
</dbReference>
<dbReference type="AlphaFoldDB" id="A0A2W2DGM9"/>
<name>A0A2W2DGM9_9ACTN</name>
<evidence type="ECO:0000313" key="1">
    <source>
        <dbReference type="EMBL" id="PZF99889.1"/>
    </source>
</evidence>
<reference evidence="1 2" key="1">
    <citation type="submission" date="2018-01" db="EMBL/GenBank/DDBJ databases">
        <title>Draft genome sequence of Salinispora sp. 13K206.</title>
        <authorList>
            <person name="Sahin N."/>
            <person name="Saygin H."/>
            <person name="Ay H."/>
        </authorList>
    </citation>
    <scope>NUCLEOTIDE SEQUENCE [LARGE SCALE GENOMIC DNA]</scope>
    <source>
        <strain evidence="1 2">13K206</strain>
    </source>
</reference>
<dbReference type="Proteomes" id="UP000248749">
    <property type="component" value="Unassembled WGS sequence"/>
</dbReference>
<sequence>MRARLELPMQLGNRSRFVDGSLLRVTIRSSEGLARLVNGHHERAFGSVYNGETDADHAVLISAAAGTVRDEEATLNKIFGLYPLVGEVRAVDAGPLGGVAACGSARDGQYYVTMCAWVDRISAGTVTFLSPKKRLVDRSKEFVDIRSEVEFPIPGLPAGQ</sequence>
<organism evidence="1 2">
    <name type="scientific">Micromonospora deserti</name>
    <dbReference type="NCBI Taxonomy" id="2070366"/>
    <lineage>
        <taxon>Bacteria</taxon>
        <taxon>Bacillati</taxon>
        <taxon>Actinomycetota</taxon>
        <taxon>Actinomycetes</taxon>
        <taxon>Micromonosporales</taxon>
        <taxon>Micromonosporaceae</taxon>
        <taxon>Micromonospora</taxon>
    </lineage>
</organism>
<gene>
    <name evidence="1" type="ORF">C1I99_10580</name>
</gene>
<dbReference type="OrthoDB" id="4238068at2"/>
<protein>
    <submittedName>
        <fullName evidence="1">Uncharacterized protein</fullName>
    </submittedName>
</protein>
<proteinExistence type="predicted"/>
<accession>A0A2W2DGM9</accession>
<comment type="caution">
    <text evidence="1">The sequence shown here is derived from an EMBL/GenBank/DDBJ whole genome shotgun (WGS) entry which is preliminary data.</text>
</comment>